<comment type="caution">
    <text evidence="2">The sequence shown here is derived from an EMBL/GenBank/DDBJ whole genome shotgun (WGS) entry which is preliminary data.</text>
</comment>
<reference evidence="2" key="1">
    <citation type="submission" date="2022-10" db="EMBL/GenBank/DDBJ databases">
        <title>Human gut microbiome strain richness.</title>
        <authorList>
            <person name="Chen-Liaw A."/>
        </authorList>
    </citation>
    <scope>NUCLEOTIDE SEQUENCE</scope>
    <source>
        <strain evidence="2">BSD2780120875st1_E1_BSD2780120875_150330</strain>
    </source>
</reference>
<accession>A0AAW6HDD2</accession>
<protein>
    <submittedName>
        <fullName evidence="2">DUF3244 domain-containing protein</fullName>
    </submittedName>
</protein>
<evidence type="ECO:0000313" key="2">
    <source>
        <dbReference type="EMBL" id="MDC2742346.1"/>
    </source>
</evidence>
<gene>
    <name evidence="2" type="ORF">PO382_08925</name>
</gene>
<keyword evidence="1" id="KW-0732">Signal</keyword>
<dbReference type="RefSeq" id="WP_138343281.1">
    <property type="nucleotide sequence ID" value="NZ_JADMTR010000007.1"/>
</dbReference>
<dbReference type="Gene3D" id="2.60.40.3080">
    <property type="match status" value="1"/>
</dbReference>
<dbReference type="EMBL" id="JAQNZF010000009">
    <property type="protein sequence ID" value="MDC2742346.1"/>
    <property type="molecule type" value="Genomic_DNA"/>
</dbReference>
<dbReference type="InterPro" id="IPR021638">
    <property type="entry name" value="DUF3244"/>
</dbReference>
<evidence type="ECO:0000256" key="1">
    <source>
        <dbReference type="SAM" id="SignalP"/>
    </source>
</evidence>
<dbReference type="AlphaFoldDB" id="A0AAW6HDD2"/>
<evidence type="ECO:0000313" key="3">
    <source>
        <dbReference type="Proteomes" id="UP001219389"/>
    </source>
</evidence>
<feature type="chain" id="PRO_5043767514" evidence="1">
    <location>
        <begin position="23"/>
        <end position="131"/>
    </location>
</feature>
<sequence>MKKLSLLLVLLTLLCSSIFSFANTGCFMQQSKKKKEITIKTTTGVPIFRSPIYSPVQAFIDGNVLTINFQEPIKDVLVQIENIETNKIILLKSYNVQIGEMFDINVYESGKFRISFVADTYEGYGEFIVYE</sequence>
<organism evidence="2 3">
    <name type="scientific">Bacteroides ovatus</name>
    <dbReference type="NCBI Taxonomy" id="28116"/>
    <lineage>
        <taxon>Bacteria</taxon>
        <taxon>Pseudomonadati</taxon>
        <taxon>Bacteroidota</taxon>
        <taxon>Bacteroidia</taxon>
        <taxon>Bacteroidales</taxon>
        <taxon>Bacteroidaceae</taxon>
        <taxon>Bacteroides</taxon>
    </lineage>
</organism>
<name>A0AAW6HDD2_BACOV</name>
<proteinExistence type="predicted"/>
<dbReference type="Proteomes" id="UP001219389">
    <property type="component" value="Unassembled WGS sequence"/>
</dbReference>
<feature type="signal peptide" evidence="1">
    <location>
        <begin position="1"/>
        <end position="22"/>
    </location>
</feature>
<dbReference type="Pfam" id="PF11589">
    <property type="entry name" value="DUF3244"/>
    <property type="match status" value="1"/>
</dbReference>